<evidence type="ECO:0000313" key="5">
    <source>
        <dbReference type="Proteomes" id="UP000786693"/>
    </source>
</evidence>
<dbReference type="Pfam" id="PF02571">
    <property type="entry name" value="CbiJ"/>
    <property type="match status" value="1"/>
</dbReference>
<gene>
    <name evidence="4" type="primary">cobK</name>
    <name evidence="4" type="ORF">JANAI62_26560</name>
</gene>
<dbReference type="InterPro" id="IPR003723">
    <property type="entry name" value="Precorrin-6x_reduct"/>
</dbReference>
<sequence>MPRRKVLVLAGTTEARRLCSQVRELPVCASLAGATEKPADLAVPTRHGGFGGEAGFRAALQDVSAVVNATHPFAQRMTARAARLCVDLRVPYLRLLRPPWAPEPEWTHATDAATAARALPAKARVFLATGPGSLEAFLDRGLTLWCRRIDPAPAVAGVTWVLGRPPFTLEHEIETFRSLSITHLVTKNSGGGRAKLDAARALGIAVHMIDRPRPAPGETTHDIARAVRFIQDHAANP</sequence>
<accession>A0ABQ4NNS6</accession>
<comment type="caution">
    <text evidence="4">The sequence shown here is derived from an EMBL/GenBank/DDBJ whole genome shotgun (WGS) entry which is preliminary data.</text>
</comment>
<dbReference type="EMBL" id="BPFH01000005">
    <property type="protein sequence ID" value="GIT96033.1"/>
    <property type="molecule type" value="Genomic_DNA"/>
</dbReference>
<evidence type="ECO:0000313" key="4">
    <source>
        <dbReference type="EMBL" id="GIT96033.1"/>
    </source>
</evidence>
<keyword evidence="5" id="KW-1185">Reference proteome</keyword>
<dbReference type="PANTHER" id="PTHR36925">
    <property type="entry name" value="COBALT-PRECORRIN-6A REDUCTASE"/>
    <property type="match status" value="1"/>
</dbReference>
<protein>
    <submittedName>
        <fullName evidence="4">Precorrin-6A reductase</fullName>
    </submittedName>
</protein>
<dbReference type="PANTHER" id="PTHR36925:SF1">
    <property type="entry name" value="COBALT-PRECORRIN-6A REDUCTASE"/>
    <property type="match status" value="1"/>
</dbReference>
<dbReference type="PROSITE" id="PS51014">
    <property type="entry name" value="COBK_CBIJ"/>
    <property type="match status" value="1"/>
</dbReference>
<evidence type="ECO:0000256" key="1">
    <source>
        <dbReference type="ARBA" id="ARBA00004953"/>
    </source>
</evidence>
<organism evidence="4 5">
    <name type="scientific">Jannaschia pagri</name>
    <dbReference type="NCBI Taxonomy" id="2829797"/>
    <lineage>
        <taxon>Bacteria</taxon>
        <taxon>Pseudomonadati</taxon>
        <taxon>Pseudomonadota</taxon>
        <taxon>Alphaproteobacteria</taxon>
        <taxon>Rhodobacterales</taxon>
        <taxon>Roseobacteraceae</taxon>
        <taxon>Jannaschia</taxon>
    </lineage>
</organism>
<evidence type="ECO:0000256" key="3">
    <source>
        <dbReference type="ARBA" id="ARBA00023002"/>
    </source>
</evidence>
<reference evidence="4 5" key="1">
    <citation type="submission" date="2021-05" db="EMBL/GenBank/DDBJ databases">
        <title>Bacteria Genome sequencing.</title>
        <authorList>
            <person name="Takabe Y."/>
            <person name="Nakajima Y."/>
            <person name="Suzuki S."/>
            <person name="Shiozaki T."/>
        </authorList>
    </citation>
    <scope>NUCLEOTIDE SEQUENCE [LARGE SCALE GENOMIC DNA]</scope>
    <source>
        <strain evidence="4 5">AI_62</strain>
    </source>
</reference>
<dbReference type="Proteomes" id="UP000786693">
    <property type="component" value="Unassembled WGS sequence"/>
</dbReference>
<keyword evidence="2" id="KW-0169">Cobalamin biosynthesis</keyword>
<proteinExistence type="predicted"/>
<evidence type="ECO:0000256" key="2">
    <source>
        <dbReference type="ARBA" id="ARBA00022573"/>
    </source>
</evidence>
<dbReference type="RefSeq" id="WP_220749545.1">
    <property type="nucleotide sequence ID" value="NZ_BPFH01000005.1"/>
</dbReference>
<comment type="pathway">
    <text evidence="1">Cofactor biosynthesis; adenosylcobalamin biosynthesis.</text>
</comment>
<name>A0ABQ4NNS6_9RHOB</name>
<keyword evidence="3" id="KW-0560">Oxidoreductase</keyword>